<reference evidence="1 2" key="1">
    <citation type="journal article" date="2018" name="Sci. Rep.">
        <title>Genomic signatures of local adaptation to the degree of environmental predictability in rotifers.</title>
        <authorList>
            <person name="Franch-Gras L."/>
            <person name="Hahn C."/>
            <person name="Garcia-Roger E.M."/>
            <person name="Carmona M.J."/>
            <person name="Serra M."/>
            <person name="Gomez A."/>
        </authorList>
    </citation>
    <scope>NUCLEOTIDE SEQUENCE [LARGE SCALE GENOMIC DNA]</scope>
    <source>
        <strain evidence="1">HYR1</strain>
    </source>
</reference>
<accession>A0A3M7PPV5</accession>
<evidence type="ECO:0000313" key="2">
    <source>
        <dbReference type="Proteomes" id="UP000276133"/>
    </source>
</evidence>
<dbReference type="AlphaFoldDB" id="A0A3M7PPV5"/>
<comment type="caution">
    <text evidence="1">The sequence shown here is derived from an EMBL/GenBank/DDBJ whole genome shotgun (WGS) entry which is preliminary data.</text>
</comment>
<name>A0A3M7PPV5_BRAPC</name>
<dbReference type="Proteomes" id="UP000276133">
    <property type="component" value="Unassembled WGS sequence"/>
</dbReference>
<protein>
    <submittedName>
        <fullName evidence="1">Uncharacterized protein</fullName>
    </submittedName>
</protein>
<keyword evidence="2" id="KW-1185">Reference proteome</keyword>
<evidence type="ECO:0000313" key="1">
    <source>
        <dbReference type="EMBL" id="RNA01152.1"/>
    </source>
</evidence>
<organism evidence="1 2">
    <name type="scientific">Brachionus plicatilis</name>
    <name type="common">Marine rotifer</name>
    <name type="synonym">Brachionus muelleri</name>
    <dbReference type="NCBI Taxonomy" id="10195"/>
    <lineage>
        <taxon>Eukaryota</taxon>
        <taxon>Metazoa</taxon>
        <taxon>Spiralia</taxon>
        <taxon>Gnathifera</taxon>
        <taxon>Rotifera</taxon>
        <taxon>Eurotatoria</taxon>
        <taxon>Monogononta</taxon>
        <taxon>Pseudotrocha</taxon>
        <taxon>Ploima</taxon>
        <taxon>Brachionidae</taxon>
        <taxon>Brachionus</taxon>
    </lineage>
</organism>
<gene>
    <name evidence="1" type="ORF">BpHYR1_002815</name>
</gene>
<sequence length="143" mass="16895">MIDLIIDTRFCKSLFDFKSALFQPRLKPKGFLICSNQTLKKTKTKYCALIYLDAAEYMITEDILINTQQIYCSFGNQVRLGRHHLQIKTQTLKYYGMNFDEKCEFYNLRQRSLIFYKLSLIASPGFKILNTEEEIYAKIAKKF</sequence>
<dbReference type="EMBL" id="REGN01009445">
    <property type="protein sequence ID" value="RNA01152.1"/>
    <property type="molecule type" value="Genomic_DNA"/>
</dbReference>
<proteinExistence type="predicted"/>